<keyword evidence="1 4" id="KW-0479">Metal-binding</keyword>
<keyword evidence="3 4" id="KW-0440">LIM domain</keyword>
<dbReference type="Gene3D" id="2.10.110.10">
    <property type="entry name" value="Cysteine Rich Protein"/>
    <property type="match status" value="1"/>
</dbReference>
<organism evidence="7 8">
    <name type="scientific">Sphaeramia orbicularis</name>
    <name type="common">orbiculate cardinalfish</name>
    <dbReference type="NCBI Taxonomy" id="375764"/>
    <lineage>
        <taxon>Eukaryota</taxon>
        <taxon>Metazoa</taxon>
        <taxon>Chordata</taxon>
        <taxon>Craniata</taxon>
        <taxon>Vertebrata</taxon>
        <taxon>Euteleostomi</taxon>
        <taxon>Actinopterygii</taxon>
        <taxon>Neopterygii</taxon>
        <taxon>Teleostei</taxon>
        <taxon>Neoteleostei</taxon>
        <taxon>Acanthomorphata</taxon>
        <taxon>Gobiaria</taxon>
        <taxon>Kurtiformes</taxon>
        <taxon>Apogonoidei</taxon>
        <taxon>Apogonidae</taxon>
        <taxon>Apogoninae</taxon>
        <taxon>Sphaeramia</taxon>
    </lineage>
</organism>
<feature type="compositionally biased region" description="Polar residues" evidence="5">
    <location>
        <begin position="212"/>
        <end position="227"/>
    </location>
</feature>
<dbReference type="RefSeq" id="XP_029979903.1">
    <property type="nucleotide sequence ID" value="XM_030124043.1"/>
</dbReference>
<dbReference type="OrthoDB" id="9908139at2759"/>
<dbReference type="AlphaFoldDB" id="A0A673CPH0"/>
<dbReference type="CDD" id="cd08368">
    <property type="entry name" value="LIM"/>
    <property type="match status" value="1"/>
</dbReference>
<name>A0A673CPH0_9TELE</name>
<feature type="compositionally biased region" description="Low complexity" evidence="5">
    <location>
        <begin position="97"/>
        <end position="115"/>
    </location>
</feature>
<protein>
    <recommendedName>
        <fullName evidence="6">LIM zinc-binding domain-containing protein</fullName>
    </recommendedName>
</protein>
<dbReference type="GO" id="GO:0046872">
    <property type="term" value="F:metal ion binding"/>
    <property type="evidence" value="ECO:0007669"/>
    <property type="project" value="UniProtKB-KW"/>
</dbReference>
<dbReference type="CTD" id="8796"/>
<feature type="compositionally biased region" description="Low complexity" evidence="5">
    <location>
        <begin position="278"/>
        <end position="288"/>
    </location>
</feature>
<dbReference type="GeneID" id="115411835"/>
<feature type="compositionally biased region" description="Basic and acidic residues" evidence="5">
    <location>
        <begin position="232"/>
        <end position="242"/>
    </location>
</feature>
<feature type="region of interest" description="Disordered" evidence="5">
    <location>
        <begin position="165"/>
        <end position="414"/>
    </location>
</feature>
<dbReference type="Proteomes" id="UP000472271">
    <property type="component" value="Chromosome 21"/>
</dbReference>
<dbReference type="InterPro" id="IPR001781">
    <property type="entry name" value="Znf_LIM"/>
</dbReference>
<reference evidence="7" key="1">
    <citation type="submission" date="2019-06" db="EMBL/GenBank/DDBJ databases">
        <authorList>
            <consortium name="Wellcome Sanger Institute Data Sharing"/>
        </authorList>
    </citation>
    <scope>NUCLEOTIDE SEQUENCE [LARGE SCALE GENOMIC DNA]</scope>
</reference>
<dbReference type="PANTHER" id="PTHR15468">
    <property type="entry name" value="ZNF185"/>
    <property type="match status" value="1"/>
</dbReference>
<evidence type="ECO:0000256" key="2">
    <source>
        <dbReference type="ARBA" id="ARBA00022833"/>
    </source>
</evidence>
<evidence type="ECO:0000256" key="3">
    <source>
        <dbReference type="ARBA" id="ARBA00023038"/>
    </source>
</evidence>
<sequence>MSRYSTSSSTSPSVAIEDSKKKTSLLKDNSWIKKPDDEDEAVDRDPNFGREVLRSRSSETIVSSEPEKPKTTRTLNTSTSVSALSKRFSGSQDELKSSTLPTTRTSRNTYTTRSSVTEEPKTSTTTTTITENGKTTETTITTSQTVRTLKTPTKTGTFTERVFSDVKSSSKVSPYSTYSPSKTTKVTETTVTTNKEAEDHLFDTLLTKSAKDTSPSDSKTSISTTETVIVKSRGDDPEDKLYDSLIPKRIKEDSPDSRVYSTETVTVKRRPSGDGIKTATTTRTSSTTEDSLYDTLLPKSITSNPSTPTSTSVTKIVTVESSRGSDSPTLSSSTRSTSYSSITDEYPSTRTSSYTISSMPSDKYSSDIKTTSRTSSYSSYTDDIPSTRTSSYSISTSPSDDYSSTRKSYTYSSPDSTYDYKSITSPSTYTSYRSSSRSDEPDSFTRSSFKSTERTILDKDLCTSCRKPFTGDAKIILDEMKINCHATCFKCEVCNGTLGHLKAGDTMWIYKHMVHCERCFEVTRDKWHR</sequence>
<dbReference type="InterPro" id="IPR052621">
    <property type="entry name" value="Cell_Prolif/Cornif_Regul"/>
</dbReference>
<dbReference type="PANTHER" id="PTHR15468:SF12">
    <property type="match status" value="1"/>
</dbReference>
<reference evidence="7" key="3">
    <citation type="submission" date="2025-09" db="UniProtKB">
        <authorList>
            <consortium name="Ensembl"/>
        </authorList>
    </citation>
    <scope>IDENTIFICATION</scope>
</reference>
<reference evidence="7" key="2">
    <citation type="submission" date="2025-08" db="UniProtKB">
        <authorList>
            <consortium name="Ensembl"/>
        </authorList>
    </citation>
    <scope>IDENTIFICATION</scope>
</reference>
<evidence type="ECO:0000313" key="7">
    <source>
        <dbReference type="Ensembl" id="ENSSORP00005057536.1"/>
    </source>
</evidence>
<accession>A0A673CPH0</accession>
<feature type="compositionally biased region" description="Basic and acidic residues" evidence="5">
    <location>
        <begin position="43"/>
        <end position="57"/>
    </location>
</feature>
<proteinExistence type="predicted"/>
<dbReference type="Ensembl" id="ENSSORT00005058855.1">
    <property type="protein sequence ID" value="ENSSORP00005057536.1"/>
    <property type="gene ID" value="ENSSORG00005025496.1"/>
</dbReference>
<feature type="compositionally biased region" description="Low complexity" evidence="5">
    <location>
        <begin position="298"/>
        <end position="343"/>
    </location>
</feature>
<evidence type="ECO:0000256" key="5">
    <source>
        <dbReference type="SAM" id="MobiDB-lite"/>
    </source>
</evidence>
<feature type="region of interest" description="Disordered" evidence="5">
    <location>
        <begin position="426"/>
        <end position="446"/>
    </location>
</feature>
<keyword evidence="2 4" id="KW-0862">Zinc</keyword>
<dbReference type="PROSITE" id="PS50023">
    <property type="entry name" value="LIM_DOMAIN_2"/>
    <property type="match status" value="1"/>
</dbReference>
<dbReference type="PROSITE" id="PS00478">
    <property type="entry name" value="LIM_DOMAIN_1"/>
    <property type="match status" value="1"/>
</dbReference>
<feature type="compositionally biased region" description="Low complexity" evidence="5">
    <location>
        <begin position="426"/>
        <end position="435"/>
    </location>
</feature>
<evidence type="ECO:0000256" key="1">
    <source>
        <dbReference type="ARBA" id="ARBA00022723"/>
    </source>
</evidence>
<dbReference type="SMART" id="SM00132">
    <property type="entry name" value="LIM"/>
    <property type="match status" value="1"/>
</dbReference>
<evidence type="ECO:0000256" key="4">
    <source>
        <dbReference type="PROSITE-ProRule" id="PRU00125"/>
    </source>
</evidence>
<feature type="compositionally biased region" description="Polar residues" evidence="5">
    <location>
        <begin position="346"/>
        <end position="360"/>
    </location>
</feature>
<feature type="domain" description="LIM zinc-binding" evidence="6">
    <location>
        <begin position="460"/>
        <end position="526"/>
    </location>
</feature>
<keyword evidence="8" id="KW-1185">Reference proteome</keyword>
<feature type="compositionally biased region" description="Polar residues" evidence="5">
    <location>
        <begin position="72"/>
        <end position="92"/>
    </location>
</feature>
<feature type="compositionally biased region" description="Low complexity" evidence="5">
    <location>
        <begin position="1"/>
        <end position="13"/>
    </location>
</feature>
<evidence type="ECO:0000313" key="8">
    <source>
        <dbReference type="Proteomes" id="UP000472271"/>
    </source>
</evidence>
<feature type="region of interest" description="Disordered" evidence="5">
    <location>
        <begin position="1"/>
        <end position="153"/>
    </location>
</feature>
<feature type="compositionally biased region" description="Low complexity" evidence="5">
    <location>
        <begin position="371"/>
        <end position="414"/>
    </location>
</feature>
<gene>
    <name evidence="7" type="primary">scel</name>
</gene>
<feature type="compositionally biased region" description="Low complexity" evidence="5">
    <location>
        <begin position="122"/>
        <end position="153"/>
    </location>
</feature>
<dbReference type="InParanoid" id="A0A673CPH0"/>
<feature type="compositionally biased region" description="Low complexity" evidence="5">
    <location>
        <begin position="167"/>
        <end position="194"/>
    </location>
</feature>
<evidence type="ECO:0000259" key="6">
    <source>
        <dbReference type="PROSITE" id="PS50023"/>
    </source>
</evidence>